<dbReference type="RefSeq" id="WP_243607710.1">
    <property type="nucleotide sequence ID" value="NZ_JALGRD010000013.1"/>
</dbReference>
<keyword evidence="3" id="KW-1185">Reference proteome</keyword>
<proteinExistence type="predicted"/>
<reference evidence="2" key="1">
    <citation type="submission" date="2022-03" db="EMBL/GenBank/DDBJ databases">
        <title>Pseudomonas marianensis sp. nov., a marine bacterium isolated from deep-sea sediments of the Mariana Trench.</title>
        <authorList>
            <person name="Wei Y."/>
        </authorList>
    </citation>
    <scope>NUCLEOTIDE SEQUENCE</scope>
    <source>
        <strain evidence="2">PS1</strain>
    </source>
</reference>
<name>A0A9X1WD23_9GAMM</name>
<gene>
    <name evidence="2" type="ORF">MST27_20135</name>
</gene>
<dbReference type="Proteomes" id="UP001139682">
    <property type="component" value="Unassembled WGS sequence"/>
</dbReference>
<dbReference type="AlphaFoldDB" id="A0A9X1WD23"/>
<keyword evidence="1" id="KW-0732">Signal</keyword>
<dbReference type="EMBL" id="JALGRD010000013">
    <property type="protein sequence ID" value="MCJ0975683.1"/>
    <property type="molecule type" value="Genomic_DNA"/>
</dbReference>
<protein>
    <submittedName>
        <fullName evidence="2">Uncharacterized protein</fullName>
    </submittedName>
</protein>
<accession>A0A9X1WD23</accession>
<evidence type="ECO:0000313" key="2">
    <source>
        <dbReference type="EMBL" id="MCJ0975683.1"/>
    </source>
</evidence>
<feature type="chain" id="PRO_5040827155" evidence="1">
    <location>
        <begin position="25"/>
        <end position="145"/>
    </location>
</feature>
<evidence type="ECO:0000313" key="3">
    <source>
        <dbReference type="Proteomes" id="UP001139682"/>
    </source>
</evidence>
<comment type="caution">
    <text evidence="2">The sequence shown here is derived from an EMBL/GenBank/DDBJ whole genome shotgun (WGS) entry which is preliminary data.</text>
</comment>
<evidence type="ECO:0000256" key="1">
    <source>
        <dbReference type="SAM" id="SignalP"/>
    </source>
</evidence>
<organism evidence="2 3">
    <name type="scientific">Stutzerimonas marianensis</name>
    <dbReference type="NCBI Taxonomy" id="2929513"/>
    <lineage>
        <taxon>Bacteria</taxon>
        <taxon>Pseudomonadati</taxon>
        <taxon>Pseudomonadota</taxon>
        <taxon>Gammaproteobacteria</taxon>
        <taxon>Pseudomonadales</taxon>
        <taxon>Pseudomonadaceae</taxon>
        <taxon>Stutzerimonas</taxon>
    </lineage>
</organism>
<feature type="signal peptide" evidence="1">
    <location>
        <begin position="1"/>
        <end position="24"/>
    </location>
</feature>
<sequence length="145" mass="16316">MNSMRWNMLLAALALGVAPAYTVADTDVYRYAVEVNAKRAEGLLFKYTRFNSESPYPCLRLELINPKDDWAVVERKDICEMNGLSLANDFSYAGFSRIEFHGSAVSFDFNYLLNEEPGEHVQRCTVDAKGKALSEMKCTDPQSAN</sequence>